<keyword evidence="1" id="KW-0732">Signal</keyword>
<organism evidence="2 3">
    <name type="scientific">Roseibium algae</name>
    <dbReference type="NCBI Taxonomy" id="3123038"/>
    <lineage>
        <taxon>Bacteria</taxon>
        <taxon>Pseudomonadati</taxon>
        <taxon>Pseudomonadota</taxon>
        <taxon>Alphaproteobacteria</taxon>
        <taxon>Hyphomicrobiales</taxon>
        <taxon>Stappiaceae</taxon>
        <taxon>Roseibium</taxon>
    </lineage>
</organism>
<reference evidence="2 3" key="1">
    <citation type="submission" date="2024-02" db="EMBL/GenBank/DDBJ databases">
        <title>Roseibium algae sp. nov., isolated from marine alga (Grateloupia sp.), showing potential in myo-inositol conversion.</title>
        <authorList>
            <person name="Wang Y."/>
        </authorList>
    </citation>
    <scope>NUCLEOTIDE SEQUENCE [LARGE SCALE GENOMIC DNA]</scope>
    <source>
        <strain evidence="2 3">H3510</strain>
    </source>
</reference>
<evidence type="ECO:0000313" key="2">
    <source>
        <dbReference type="EMBL" id="MEJ8475512.1"/>
    </source>
</evidence>
<sequence>MTNLISANFKAPSAKSRLKRLALATTAAIIAVQLPFAIPALADTDSGETQHIGTPLDLPITLSGSYLAGRLAGMRNDFPYASAFFSGGPRC</sequence>
<evidence type="ECO:0000256" key="1">
    <source>
        <dbReference type="SAM" id="SignalP"/>
    </source>
</evidence>
<proteinExistence type="predicted"/>
<dbReference type="Proteomes" id="UP001385499">
    <property type="component" value="Unassembled WGS sequence"/>
</dbReference>
<name>A0ABU8TNL3_9HYPH</name>
<comment type="caution">
    <text evidence="2">The sequence shown here is derived from an EMBL/GenBank/DDBJ whole genome shotgun (WGS) entry which is preliminary data.</text>
</comment>
<protein>
    <submittedName>
        <fullName evidence="2">Uncharacterized protein</fullName>
    </submittedName>
</protein>
<dbReference type="RefSeq" id="WP_340275624.1">
    <property type="nucleotide sequence ID" value="NZ_JBAKIA010000011.1"/>
</dbReference>
<feature type="chain" id="PRO_5047103153" evidence="1">
    <location>
        <begin position="43"/>
        <end position="91"/>
    </location>
</feature>
<dbReference type="EMBL" id="JBAKIA010000011">
    <property type="protein sequence ID" value="MEJ8475512.1"/>
    <property type="molecule type" value="Genomic_DNA"/>
</dbReference>
<keyword evidence="3" id="KW-1185">Reference proteome</keyword>
<feature type="signal peptide" evidence="1">
    <location>
        <begin position="1"/>
        <end position="42"/>
    </location>
</feature>
<gene>
    <name evidence="2" type="ORF">V6575_15555</name>
</gene>
<accession>A0ABU8TNL3</accession>
<evidence type="ECO:0000313" key="3">
    <source>
        <dbReference type="Proteomes" id="UP001385499"/>
    </source>
</evidence>